<dbReference type="InterPro" id="IPR003265">
    <property type="entry name" value="HhH-GPD_domain"/>
</dbReference>
<dbReference type="GeneID" id="34623815"/>
<dbReference type="Proteomes" id="UP000515125">
    <property type="component" value="Unplaced"/>
</dbReference>
<feature type="domain" description="HhH-GPD" evidence="12">
    <location>
        <begin position="263"/>
        <end position="400"/>
    </location>
</feature>
<dbReference type="GO" id="GO:0051536">
    <property type="term" value="F:iron-sulfur cluster binding"/>
    <property type="evidence" value="ECO:0007669"/>
    <property type="project" value="UniProtKB-KW"/>
</dbReference>
<dbReference type="Pfam" id="PF00730">
    <property type="entry name" value="HhH-GPD"/>
    <property type="match status" value="1"/>
</dbReference>
<evidence type="ECO:0000256" key="11">
    <source>
        <dbReference type="SAM" id="MobiDB-lite"/>
    </source>
</evidence>
<sequence>MNNALSSFDAFCFSGSSTGVPLSGRKRSTPCSSNNSSSSSSTNKGSKRGLASDEAPRKAAPKGAVKNEPIQVKEEAVAEAEKEEKQHQQEQQQEEEDARTLRARRRSSSVHQRLKEQQKATPASAKACKADAEEKSQELSHTLCKTENQEAAAAEGCTGVEINSSCSPLKGRARTPIGKPRGRHYSSSSSSSNACSSSSNGNGVWSSSKGPKNPPPPNFDAVWEAICKMREKRDAPVDSMGVEAQTGKDEKERRFAVLLAVMLSSQTKDEQTNACMQRLRQEDLLSPQAIADCDIEHLRSLLYGVGFHNNKTVFIKAAAETLLKEYEGEVPRTLEGLMRLKGAWNAFEGIAVDVHVHRISNRLGWVKTKTPEETEIALEDCLPRQHWEDVNLLLVGFGQQICKPVNPACATCLARLHCPIGRKVRLPKTVVEEVSPTLPPS</sequence>
<comment type="similarity">
    <text evidence="2">Belongs to the Nth/MutY family.</text>
</comment>
<keyword evidence="13" id="KW-1185">Reference proteome</keyword>
<keyword evidence="4" id="KW-0227">DNA damage</keyword>
<evidence type="ECO:0000259" key="12">
    <source>
        <dbReference type="SMART" id="SM00478"/>
    </source>
</evidence>
<dbReference type="GO" id="GO:0016829">
    <property type="term" value="F:lyase activity"/>
    <property type="evidence" value="ECO:0007669"/>
    <property type="project" value="UniProtKB-KW"/>
</dbReference>
<dbReference type="RefSeq" id="XP_026191061.1">
    <property type="nucleotide sequence ID" value="XM_026335276.1"/>
</dbReference>
<comment type="cofactor">
    <cofactor evidence="1">
        <name>[4Fe-4S] cluster</name>
        <dbReference type="ChEBI" id="CHEBI:49883"/>
    </cofactor>
</comment>
<protein>
    <submittedName>
        <fullName evidence="14">Endonuclease III-like protein 1</fullName>
    </submittedName>
</protein>
<evidence type="ECO:0000313" key="13">
    <source>
        <dbReference type="Proteomes" id="UP000515125"/>
    </source>
</evidence>
<evidence type="ECO:0000256" key="4">
    <source>
        <dbReference type="ARBA" id="ARBA00022763"/>
    </source>
</evidence>
<keyword evidence="8" id="KW-0234">DNA repair</keyword>
<feature type="region of interest" description="Disordered" evidence="11">
    <location>
        <begin position="1"/>
        <end position="220"/>
    </location>
</feature>
<dbReference type="InterPro" id="IPR004035">
    <property type="entry name" value="Endouclease-III_FeS-bd_BS"/>
</dbReference>
<evidence type="ECO:0000256" key="2">
    <source>
        <dbReference type="ARBA" id="ARBA00008343"/>
    </source>
</evidence>
<keyword evidence="9" id="KW-0456">Lyase</keyword>
<keyword evidence="3" id="KW-0479">Metal-binding</keyword>
<dbReference type="GO" id="GO:0000703">
    <property type="term" value="F:oxidized pyrimidine nucleobase lesion DNA N-glycosylase activity"/>
    <property type="evidence" value="ECO:0007669"/>
    <property type="project" value="TreeGrafter"/>
</dbReference>
<dbReference type="GO" id="GO:0046872">
    <property type="term" value="F:metal ion binding"/>
    <property type="evidence" value="ECO:0007669"/>
    <property type="project" value="UniProtKB-KW"/>
</dbReference>
<dbReference type="PROSITE" id="PS00764">
    <property type="entry name" value="ENDONUCLEASE_III_1"/>
    <property type="match status" value="1"/>
</dbReference>
<organism evidence="13 14">
    <name type="scientific">Cyclospora cayetanensis</name>
    <dbReference type="NCBI Taxonomy" id="88456"/>
    <lineage>
        <taxon>Eukaryota</taxon>
        <taxon>Sar</taxon>
        <taxon>Alveolata</taxon>
        <taxon>Apicomplexa</taxon>
        <taxon>Conoidasida</taxon>
        <taxon>Coccidia</taxon>
        <taxon>Eucoccidiorida</taxon>
        <taxon>Eimeriorina</taxon>
        <taxon>Eimeriidae</taxon>
        <taxon>Cyclospora</taxon>
    </lineage>
</organism>
<evidence type="ECO:0000256" key="6">
    <source>
        <dbReference type="ARBA" id="ARBA00023004"/>
    </source>
</evidence>
<dbReference type="InterPro" id="IPR011257">
    <property type="entry name" value="DNA_glycosylase"/>
</dbReference>
<dbReference type="AlphaFoldDB" id="A0A6P6RTB2"/>
<dbReference type="GO" id="GO:0003906">
    <property type="term" value="F:DNA-(apurinic or apyrimidinic site) endonuclease activity"/>
    <property type="evidence" value="ECO:0007669"/>
    <property type="project" value="TreeGrafter"/>
</dbReference>
<feature type="compositionally biased region" description="Basic and acidic residues" evidence="11">
    <location>
        <begin position="71"/>
        <end position="88"/>
    </location>
</feature>
<accession>A0A6P6RTB2</accession>
<evidence type="ECO:0000313" key="14">
    <source>
        <dbReference type="RefSeq" id="XP_026191061.1"/>
    </source>
</evidence>
<keyword evidence="7" id="KW-0411">Iron-sulfur</keyword>
<dbReference type="PANTHER" id="PTHR43286:SF1">
    <property type="entry name" value="ENDONUCLEASE III-LIKE PROTEIN 1"/>
    <property type="match status" value="1"/>
</dbReference>
<evidence type="ECO:0000256" key="3">
    <source>
        <dbReference type="ARBA" id="ARBA00022723"/>
    </source>
</evidence>
<dbReference type="GO" id="GO:0006285">
    <property type="term" value="P:base-excision repair, AP site formation"/>
    <property type="evidence" value="ECO:0007669"/>
    <property type="project" value="TreeGrafter"/>
</dbReference>
<evidence type="ECO:0000256" key="7">
    <source>
        <dbReference type="ARBA" id="ARBA00023014"/>
    </source>
</evidence>
<feature type="compositionally biased region" description="Low complexity" evidence="11">
    <location>
        <begin position="32"/>
        <end position="41"/>
    </location>
</feature>
<dbReference type="InterPro" id="IPR023170">
    <property type="entry name" value="HhH_base_excis_C"/>
</dbReference>
<dbReference type="CDD" id="cd00056">
    <property type="entry name" value="ENDO3c"/>
    <property type="match status" value="1"/>
</dbReference>
<reference evidence="14" key="1">
    <citation type="submission" date="2025-08" db="UniProtKB">
        <authorList>
            <consortium name="RefSeq"/>
        </authorList>
    </citation>
    <scope>IDENTIFICATION</scope>
</reference>
<dbReference type="SUPFAM" id="SSF48150">
    <property type="entry name" value="DNA-glycosylase"/>
    <property type="match status" value="1"/>
</dbReference>
<name>A0A6P6RTB2_9EIME</name>
<dbReference type="Gene3D" id="1.10.1670.10">
    <property type="entry name" value="Helix-hairpin-Helix base-excision DNA repair enzymes (C-terminal)"/>
    <property type="match status" value="1"/>
</dbReference>
<keyword evidence="10" id="KW-0326">Glycosidase</keyword>
<dbReference type="PANTHER" id="PTHR43286">
    <property type="entry name" value="ENDONUCLEASE III-LIKE PROTEIN 1"/>
    <property type="match status" value="1"/>
</dbReference>
<dbReference type="GO" id="GO:0006289">
    <property type="term" value="P:nucleotide-excision repair"/>
    <property type="evidence" value="ECO:0007669"/>
    <property type="project" value="TreeGrafter"/>
</dbReference>
<dbReference type="GO" id="GO:0005634">
    <property type="term" value="C:nucleus"/>
    <property type="evidence" value="ECO:0007669"/>
    <property type="project" value="TreeGrafter"/>
</dbReference>
<evidence type="ECO:0000256" key="9">
    <source>
        <dbReference type="ARBA" id="ARBA00023239"/>
    </source>
</evidence>
<keyword evidence="6" id="KW-0408">Iron</keyword>
<evidence type="ECO:0000256" key="1">
    <source>
        <dbReference type="ARBA" id="ARBA00001966"/>
    </source>
</evidence>
<evidence type="ECO:0000256" key="5">
    <source>
        <dbReference type="ARBA" id="ARBA00022801"/>
    </source>
</evidence>
<dbReference type="OrthoDB" id="2099276at2759"/>
<proteinExistence type="inferred from homology"/>
<keyword evidence="5" id="KW-0378">Hydrolase</keyword>
<evidence type="ECO:0000256" key="8">
    <source>
        <dbReference type="ARBA" id="ARBA00023204"/>
    </source>
</evidence>
<dbReference type="Gene3D" id="1.10.340.30">
    <property type="entry name" value="Hypothetical protein, domain 2"/>
    <property type="match status" value="1"/>
</dbReference>
<feature type="compositionally biased region" description="Basic and acidic residues" evidence="11">
    <location>
        <begin position="128"/>
        <end position="138"/>
    </location>
</feature>
<feature type="compositionally biased region" description="Low complexity" evidence="11">
    <location>
        <begin position="186"/>
        <end position="211"/>
    </location>
</feature>
<evidence type="ECO:0000256" key="10">
    <source>
        <dbReference type="ARBA" id="ARBA00023295"/>
    </source>
</evidence>
<dbReference type="SMART" id="SM00478">
    <property type="entry name" value="ENDO3c"/>
    <property type="match status" value="1"/>
</dbReference>
<gene>
    <name evidence="14" type="primary">LOC34623815</name>
</gene>